<accession>A0A1I4F2M3</accession>
<dbReference type="Pfam" id="PF06486">
    <property type="entry name" value="DUF1093"/>
    <property type="match status" value="1"/>
</dbReference>
<dbReference type="EMBL" id="FOTJ01000001">
    <property type="protein sequence ID" value="SFL10651.1"/>
    <property type="molecule type" value="Genomic_DNA"/>
</dbReference>
<dbReference type="SUPFAM" id="SSF159121">
    <property type="entry name" value="BC4932-like"/>
    <property type="match status" value="1"/>
</dbReference>
<dbReference type="InterPro" id="IPR006542">
    <property type="entry name" value="DUF1093"/>
</dbReference>
<evidence type="ECO:0000313" key="1">
    <source>
        <dbReference type="EMBL" id="SFL10651.1"/>
    </source>
</evidence>
<protein>
    <recommendedName>
        <fullName evidence="3">YxeA family protein</fullName>
    </recommendedName>
</protein>
<sequence length="125" mass="14579">MLCVEWKNKMKKILFGFLGVLLILDICFFWKNISYTQTIYFAHVQGKVNAKILKNTDGTLDGQYNYTVRGVSSRGDVRELHLKTDHQIHVGTYLEIHAANKKDSNSWETRQEYEIPRTALNKLEE</sequence>
<name>A0A1I4F2M3_9LACT</name>
<evidence type="ECO:0008006" key="3">
    <source>
        <dbReference type="Google" id="ProtNLM"/>
    </source>
</evidence>
<dbReference type="NCBIfam" id="TIGR01655">
    <property type="entry name" value="yxeA_fam"/>
    <property type="match status" value="1"/>
</dbReference>
<dbReference type="InterPro" id="IPR036166">
    <property type="entry name" value="YxeA-like_sf"/>
</dbReference>
<organism evidence="1 2">
    <name type="scientific">Lactococcus garvieae</name>
    <dbReference type="NCBI Taxonomy" id="1363"/>
    <lineage>
        <taxon>Bacteria</taxon>
        <taxon>Bacillati</taxon>
        <taxon>Bacillota</taxon>
        <taxon>Bacilli</taxon>
        <taxon>Lactobacillales</taxon>
        <taxon>Streptococcaceae</taxon>
        <taxon>Lactococcus</taxon>
    </lineage>
</organism>
<proteinExistence type="predicted"/>
<evidence type="ECO:0000313" key="2">
    <source>
        <dbReference type="Proteomes" id="UP000181969"/>
    </source>
</evidence>
<dbReference type="Gene3D" id="2.40.50.480">
    <property type="match status" value="1"/>
</dbReference>
<reference evidence="1 2" key="1">
    <citation type="submission" date="2016-10" db="EMBL/GenBank/DDBJ databases">
        <authorList>
            <person name="de Groot N.N."/>
        </authorList>
    </citation>
    <scope>NUCLEOTIDE SEQUENCE [LARGE SCALE GENOMIC DNA]</scope>
    <source>
        <strain evidence="1 2">M79</strain>
    </source>
</reference>
<gene>
    <name evidence="1" type="ORF">SAMN05216438_101280</name>
</gene>
<dbReference type="AlphaFoldDB" id="A0A1I4F2M3"/>
<dbReference type="Proteomes" id="UP000181969">
    <property type="component" value="Unassembled WGS sequence"/>
</dbReference>